<proteinExistence type="predicted"/>
<dbReference type="KEGG" id="tng:GSTEN00037820G001"/>
<comment type="caution">
    <text evidence="2">The sequence shown here is derived from an EMBL/GenBank/DDBJ whole genome shotgun (WGS) entry which is preliminary data.</text>
</comment>
<sequence length="60" mass="6984">LLRWEGTQRGASEPEICHRWASRHQPRNQSESMKDILVDTQQDDTEPGAGRGYFKEDQIQ</sequence>
<organism evidence="2">
    <name type="scientific">Tetraodon nigroviridis</name>
    <name type="common">Spotted green pufferfish</name>
    <name type="synonym">Chelonodon nigroviridis</name>
    <dbReference type="NCBI Taxonomy" id="99883"/>
    <lineage>
        <taxon>Eukaryota</taxon>
        <taxon>Metazoa</taxon>
        <taxon>Chordata</taxon>
        <taxon>Craniata</taxon>
        <taxon>Vertebrata</taxon>
        <taxon>Euteleostomi</taxon>
        <taxon>Actinopterygii</taxon>
        <taxon>Neopterygii</taxon>
        <taxon>Teleostei</taxon>
        <taxon>Neoteleostei</taxon>
        <taxon>Acanthomorphata</taxon>
        <taxon>Eupercaria</taxon>
        <taxon>Tetraodontiformes</taxon>
        <taxon>Tetradontoidea</taxon>
        <taxon>Tetraodontidae</taxon>
        <taxon>Tetraodon</taxon>
    </lineage>
</organism>
<gene>
    <name evidence="2" type="ORF">GSTENG00037820001</name>
</gene>
<dbReference type="EMBL" id="CAAE01023392">
    <property type="protein sequence ID" value="CAG14570.1"/>
    <property type="molecule type" value="Genomic_DNA"/>
</dbReference>
<reference evidence="2" key="2">
    <citation type="submission" date="2004-02" db="EMBL/GenBank/DDBJ databases">
        <authorList>
            <consortium name="Genoscope"/>
            <consortium name="Whitehead Institute Centre for Genome Research"/>
        </authorList>
    </citation>
    <scope>NUCLEOTIDE SEQUENCE</scope>
</reference>
<accession>Q4RAL3</accession>
<feature type="non-terminal residue" evidence="2">
    <location>
        <position position="1"/>
    </location>
</feature>
<evidence type="ECO:0000256" key="1">
    <source>
        <dbReference type="SAM" id="MobiDB-lite"/>
    </source>
</evidence>
<name>Q4RAL3_TETNG</name>
<evidence type="ECO:0000313" key="2">
    <source>
        <dbReference type="EMBL" id="CAG14570.1"/>
    </source>
</evidence>
<protein>
    <submittedName>
        <fullName evidence="2">(spotted green pufferfish) hypothetical protein</fullName>
    </submittedName>
</protein>
<reference evidence="2" key="1">
    <citation type="journal article" date="2004" name="Nature">
        <title>Genome duplication in the teleost fish Tetraodon nigroviridis reveals the early vertebrate proto-karyotype.</title>
        <authorList>
            <person name="Jaillon O."/>
            <person name="Aury J.-M."/>
            <person name="Brunet F."/>
            <person name="Petit J.-L."/>
            <person name="Stange-Thomann N."/>
            <person name="Mauceli E."/>
            <person name="Bouneau L."/>
            <person name="Fischer C."/>
            <person name="Ozouf-Costaz C."/>
            <person name="Bernot A."/>
            <person name="Nicaud S."/>
            <person name="Jaffe D."/>
            <person name="Fisher S."/>
            <person name="Lutfalla G."/>
            <person name="Dossat C."/>
            <person name="Segurens B."/>
            <person name="Dasilva C."/>
            <person name="Salanoubat M."/>
            <person name="Levy M."/>
            <person name="Boudet N."/>
            <person name="Castellano S."/>
            <person name="Anthouard V."/>
            <person name="Jubin C."/>
            <person name="Castelli V."/>
            <person name="Katinka M."/>
            <person name="Vacherie B."/>
            <person name="Biemont C."/>
            <person name="Skalli Z."/>
            <person name="Cattolico L."/>
            <person name="Poulain J."/>
            <person name="De Berardinis V."/>
            <person name="Cruaud C."/>
            <person name="Duprat S."/>
            <person name="Brottier P."/>
            <person name="Coutanceau J.-P."/>
            <person name="Gouzy J."/>
            <person name="Parra G."/>
            <person name="Lardier G."/>
            <person name="Chapple C."/>
            <person name="McKernan K.J."/>
            <person name="McEwan P."/>
            <person name="Bosak S."/>
            <person name="Kellis M."/>
            <person name="Volff J.-N."/>
            <person name="Guigo R."/>
            <person name="Zody M.C."/>
            <person name="Mesirov J."/>
            <person name="Lindblad-Toh K."/>
            <person name="Birren B."/>
            <person name="Nusbaum C."/>
            <person name="Kahn D."/>
            <person name="Robinson-Rechavi M."/>
            <person name="Laudet V."/>
            <person name="Schachter V."/>
            <person name="Quetier F."/>
            <person name="Saurin W."/>
            <person name="Scarpelli C."/>
            <person name="Wincker P."/>
            <person name="Lander E.S."/>
            <person name="Weissenbach J."/>
            <person name="Roest Crollius H."/>
        </authorList>
    </citation>
    <scope>NUCLEOTIDE SEQUENCE [LARGE SCALE GENOMIC DNA]</scope>
</reference>
<dbReference type="AlphaFoldDB" id="Q4RAL3"/>
<feature type="region of interest" description="Disordered" evidence="1">
    <location>
        <begin position="1"/>
        <end position="60"/>
    </location>
</feature>